<evidence type="ECO:0000313" key="3">
    <source>
        <dbReference type="Proteomes" id="UP001059209"/>
    </source>
</evidence>
<feature type="signal peptide" evidence="1">
    <location>
        <begin position="1"/>
        <end position="24"/>
    </location>
</feature>
<name>A0ABY5Y9E4_9FLAO</name>
<accession>A0ABY5Y9E4</accession>
<gene>
    <name evidence="2" type="ORF">NYZ99_19355</name>
</gene>
<organism evidence="2 3">
    <name type="scientific">Maribacter litopenaei</name>
    <dbReference type="NCBI Taxonomy" id="2976127"/>
    <lineage>
        <taxon>Bacteria</taxon>
        <taxon>Pseudomonadati</taxon>
        <taxon>Bacteroidota</taxon>
        <taxon>Flavobacteriia</taxon>
        <taxon>Flavobacteriales</taxon>
        <taxon>Flavobacteriaceae</taxon>
        <taxon>Maribacter</taxon>
    </lineage>
</organism>
<sequence length="187" mass="20425">MKKSTIVVSTLTITFLLLASKTVAQCEVLKSEIKEVKEFMTNINQLTDSLSAPAELAGYEASFKKAKLNALEVEHFLGKALDQAFEAVSLAEESQYNSGLCGLKEVISNSIEAESYSIDARDLAEQAYSNAKKAVKANNLGNLQYHIRIAHRLAGELREASYSAAYHAEMAHYNCVHGPEHGLGSDK</sequence>
<evidence type="ECO:0000256" key="1">
    <source>
        <dbReference type="SAM" id="SignalP"/>
    </source>
</evidence>
<reference evidence="2" key="1">
    <citation type="submission" date="2022-09" db="EMBL/GenBank/DDBJ databases">
        <title>Maribacter litopenaei sp. nov., isolated from the intestinal tract of the Pacific White Shrimp, Litopenaeus vannamei.</title>
        <authorList>
            <person name="Kim S.Y."/>
            <person name="Hwang C.Y."/>
        </authorList>
    </citation>
    <scope>NUCLEOTIDE SEQUENCE</scope>
    <source>
        <strain evidence="2">HL-LV01</strain>
    </source>
</reference>
<feature type="chain" id="PRO_5045504403" evidence="1">
    <location>
        <begin position="25"/>
        <end position="187"/>
    </location>
</feature>
<dbReference type="Proteomes" id="UP001059209">
    <property type="component" value="Chromosome"/>
</dbReference>
<keyword evidence="1" id="KW-0732">Signal</keyword>
<keyword evidence="3" id="KW-1185">Reference proteome</keyword>
<proteinExistence type="predicted"/>
<dbReference type="RefSeq" id="WP_260572723.1">
    <property type="nucleotide sequence ID" value="NZ_CP104205.1"/>
</dbReference>
<evidence type="ECO:0000313" key="2">
    <source>
        <dbReference type="EMBL" id="UWX54869.1"/>
    </source>
</evidence>
<protein>
    <submittedName>
        <fullName evidence="2">Uncharacterized protein</fullName>
    </submittedName>
</protein>
<dbReference type="EMBL" id="CP104205">
    <property type="protein sequence ID" value="UWX54869.1"/>
    <property type="molecule type" value="Genomic_DNA"/>
</dbReference>